<dbReference type="RefSeq" id="WP_132872565.1">
    <property type="nucleotide sequence ID" value="NZ_SMGG01000003.1"/>
</dbReference>
<keyword evidence="2 4" id="KW-0479">Metal-binding</keyword>
<organism evidence="5 6">
    <name type="scientific">Seleniivibrio woodruffii</name>
    <dbReference type="NCBI Taxonomy" id="1078050"/>
    <lineage>
        <taxon>Bacteria</taxon>
        <taxon>Pseudomonadati</taxon>
        <taxon>Deferribacterota</taxon>
        <taxon>Deferribacteres</taxon>
        <taxon>Deferribacterales</taxon>
        <taxon>Geovibrionaceae</taxon>
        <taxon>Seleniivibrio</taxon>
    </lineage>
</organism>
<sequence>MINKSGSPLHHQFLMELEAAGKAGAFFTDSHAHIHMEPIAAEMAEVLKRAQANHVRRVVTIGCGYEDSLLAQTAAETYENVFFAAGIHPHDSAETPDNADELFGSIFKHPKCIAVGEIGLDYYYDHSPRDVQQDVFRHFLRLAVEHEKPVVIHNRDSAEDCVRILNDEVKGRDRNGIIHCFSGDIELLRWALDNGFYISYAGPVTYAKSDDLRATLQYVPVDRLLVETDCPYLSPMPFRGKTNEPANTVYNAYEISTIKSMNLYDFAVQLEKNYKYLFQA</sequence>
<dbReference type="SUPFAM" id="SSF51556">
    <property type="entry name" value="Metallo-dependent hydrolases"/>
    <property type="match status" value="1"/>
</dbReference>
<dbReference type="CDD" id="cd01310">
    <property type="entry name" value="TatD_DNAse"/>
    <property type="match status" value="1"/>
</dbReference>
<evidence type="ECO:0000256" key="2">
    <source>
        <dbReference type="ARBA" id="ARBA00022723"/>
    </source>
</evidence>
<dbReference type="NCBIfam" id="TIGR00010">
    <property type="entry name" value="YchF/TatD family DNA exonuclease"/>
    <property type="match status" value="1"/>
</dbReference>
<feature type="binding site" evidence="4">
    <location>
        <position position="179"/>
    </location>
    <ligand>
        <name>a divalent metal cation</name>
        <dbReference type="ChEBI" id="CHEBI:60240"/>
        <label>2</label>
    </ligand>
</feature>
<accession>A0A4R1KD29</accession>
<reference evidence="5 6" key="1">
    <citation type="submission" date="2019-03" db="EMBL/GenBank/DDBJ databases">
        <title>Genomic Encyclopedia of Type Strains, Phase IV (KMG-IV): sequencing the most valuable type-strain genomes for metagenomic binning, comparative biology and taxonomic classification.</title>
        <authorList>
            <person name="Goeker M."/>
        </authorList>
    </citation>
    <scope>NUCLEOTIDE SEQUENCE [LARGE SCALE GENOMIC DNA]</scope>
    <source>
        <strain evidence="5 6">DSM 24984</strain>
    </source>
</reference>
<dbReference type="InterPro" id="IPR032466">
    <property type="entry name" value="Metal_Hydrolase"/>
</dbReference>
<feature type="binding site" evidence="4">
    <location>
        <position position="153"/>
    </location>
    <ligand>
        <name>a divalent metal cation</name>
        <dbReference type="ChEBI" id="CHEBI:60240"/>
        <label>2</label>
    </ligand>
</feature>
<dbReference type="PIRSF" id="PIRSF005902">
    <property type="entry name" value="DNase_TatD"/>
    <property type="match status" value="1"/>
</dbReference>
<dbReference type="OrthoDB" id="9810005at2"/>
<feature type="binding site" evidence="4">
    <location>
        <position position="31"/>
    </location>
    <ligand>
        <name>a divalent metal cation</name>
        <dbReference type="ChEBI" id="CHEBI:60240"/>
        <label>1</label>
    </ligand>
</feature>
<keyword evidence="6" id="KW-1185">Reference proteome</keyword>
<comment type="similarity">
    <text evidence="1">Belongs to the metallo-dependent hydrolases superfamily. TatD-type hydrolase family.</text>
</comment>
<proteinExistence type="inferred from homology"/>
<evidence type="ECO:0000313" key="6">
    <source>
        <dbReference type="Proteomes" id="UP000294614"/>
    </source>
</evidence>
<dbReference type="EMBL" id="SMGG01000003">
    <property type="protein sequence ID" value="TCK62475.1"/>
    <property type="molecule type" value="Genomic_DNA"/>
</dbReference>
<protein>
    <submittedName>
        <fullName evidence="5">TatD DNase family protein</fullName>
    </submittedName>
</protein>
<dbReference type="GO" id="GO:0016788">
    <property type="term" value="F:hydrolase activity, acting on ester bonds"/>
    <property type="evidence" value="ECO:0007669"/>
    <property type="project" value="InterPro"/>
</dbReference>
<dbReference type="InterPro" id="IPR015991">
    <property type="entry name" value="TatD/YcfH-like"/>
</dbReference>
<keyword evidence="3" id="KW-0378">Hydrolase</keyword>
<feature type="binding site" evidence="4">
    <location>
        <position position="117"/>
    </location>
    <ligand>
        <name>a divalent metal cation</name>
        <dbReference type="ChEBI" id="CHEBI:60240"/>
        <label>1</label>
    </ligand>
</feature>
<feature type="binding site" evidence="4">
    <location>
        <position position="33"/>
    </location>
    <ligand>
        <name>a divalent metal cation</name>
        <dbReference type="ChEBI" id="CHEBI:60240"/>
        <label>1</label>
    </ligand>
</feature>
<evidence type="ECO:0000256" key="4">
    <source>
        <dbReference type="PIRSR" id="PIRSR005902-1"/>
    </source>
</evidence>
<dbReference type="InterPro" id="IPR001130">
    <property type="entry name" value="TatD-like"/>
</dbReference>
<dbReference type="PANTHER" id="PTHR46124:SF2">
    <property type="entry name" value="D-AMINOACYL-TRNA DEACYLASE"/>
    <property type="match status" value="1"/>
</dbReference>
<dbReference type="InterPro" id="IPR018228">
    <property type="entry name" value="DNase_TatD-rel_CS"/>
</dbReference>
<dbReference type="Pfam" id="PF01026">
    <property type="entry name" value="TatD_DNase"/>
    <property type="match status" value="1"/>
</dbReference>
<comment type="caution">
    <text evidence="5">The sequence shown here is derived from an EMBL/GenBank/DDBJ whole genome shotgun (WGS) entry which is preliminary data.</text>
</comment>
<feature type="binding site" evidence="4">
    <location>
        <position position="229"/>
    </location>
    <ligand>
        <name>a divalent metal cation</name>
        <dbReference type="ChEBI" id="CHEBI:60240"/>
        <label>1</label>
    </ligand>
</feature>
<dbReference type="PROSITE" id="PS01091">
    <property type="entry name" value="TATD_3"/>
    <property type="match status" value="1"/>
</dbReference>
<dbReference type="GO" id="GO:0004536">
    <property type="term" value="F:DNA nuclease activity"/>
    <property type="evidence" value="ECO:0007669"/>
    <property type="project" value="InterPro"/>
</dbReference>
<gene>
    <name evidence="5" type="ORF">C8D98_1001</name>
</gene>
<dbReference type="GO" id="GO:0046872">
    <property type="term" value="F:metal ion binding"/>
    <property type="evidence" value="ECO:0007669"/>
    <property type="project" value="UniProtKB-KW"/>
</dbReference>
<evidence type="ECO:0000313" key="5">
    <source>
        <dbReference type="EMBL" id="TCK62475.1"/>
    </source>
</evidence>
<dbReference type="Proteomes" id="UP000294614">
    <property type="component" value="Unassembled WGS sequence"/>
</dbReference>
<evidence type="ECO:0000256" key="3">
    <source>
        <dbReference type="ARBA" id="ARBA00022801"/>
    </source>
</evidence>
<name>A0A4R1KD29_9BACT</name>
<dbReference type="Gene3D" id="3.20.20.140">
    <property type="entry name" value="Metal-dependent hydrolases"/>
    <property type="match status" value="1"/>
</dbReference>
<dbReference type="FunFam" id="3.20.20.140:FF:000005">
    <property type="entry name" value="TatD family hydrolase"/>
    <property type="match status" value="1"/>
</dbReference>
<dbReference type="AlphaFoldDB" id="A0A4R1KD29"/>
<evidence type="ECO:0000256" key="1">
    <source>
        <dbReference type="ARBA" id="ARBA00009275"/>
    </source>
</evidence>
<dbReference type="GO" id="GO:0005829">
    <property type="term" value="C:cytosol"/>
    <property type="evidence" value="ECO:0007669"/>
    <property type="project" value="TreeGrafter"/>
</dbReference>
<dbReference type="PANTHER" id="PTHR46124">
    <property type="entry name" value="D-AMINOACYL-TRNA DEACYLASE"/>
    <property type="match status" value="1"/>
</dbReference>